<dbReference type="InterPro" id="IPR001279">
    <property type="entry name" value="Metallo-B-lactamas"/>
</dbReference>
<evidence type="ECO:0000313" key="3">
    <source>
        <dbReference type="EMBL" id="PRD14273.1"/>
    </source>
</evidence>
<dbReference type="GO" id="GO:0016787">
    <property type="term" value="F:hydrolase activity"/>
    <property type="evidence" value="ECO:0007669"/>
    <property type="project" value="UniProtKB-KW"/>
</dbReference>
<reference evidence="3 4" key="1">
    <citation type="submission" date="2017-10" db="EMBL/GenBank/DDBJ databases">
        <title>Draft genome of two endophytic bacteria isolated from 'guarana' Paullinia cupana (Mart.) Ducke.</title>
        <authorList>
            <person name="Siqueira K.A."/>
            <person name="Liotti R.G."/>
            <person name="Mendes T.A."/>
            <person name="Soares M.A."/>
        </authorList>
    </citation>
    <scope>NUCLEOTIDE SEQUENCE [LARGE SCALE GENOMIC DNA]</scope>
    <source>
        <strain evidence="3 4">342</strain>
    </source>
</reference>
<evidence type="ECO:0000313" key="4">
    <source>
        <dbReference type="Proteomes" id="UP000239181"/>
    </source>
</evidence>
<dbReference type="SMART" id="SM00849">
    <property type="entry name" value="Lactamase_B"/>
    <property type="match status" value="1"/>
</dbReference>
<feature type="signal peptide" evidence="1">
    <location>
        <begin position="1"/>
        <end position="19"/>
    </location>
</feature>
<dbReference type="EMBL" id="PDET01000012">
    <property type="protein sequence ID" value="PRD14273.1"/>
    <property type="molecule type" value="Genomic_DNA"/>
</dbReference>
<keyword evidence="1" id="KW-0732">Signal</keyword>
<proteinExistence type="predicted"/>
<dbReference type="RefSeq" id="WP_105593932.1">
    <property type="nucleotide sequence ID" value="NZ_PDET01000012.1"/>
</dbReference>
<feature type="domain" description="Metallo-beta-lactamase" evidence="2">
    <location>
        <begin position="37"/>
        <end position="223"/>
    </location>
</feature>
<dbReference type="PANTHER" id="PTHR42951">
    <property type="entry name" value="METALLO-BETA-LACTAMASE DOMAIN-CONTAINING"/>
    <property type="match status" value="1"/>
</dbReference>
<dbReference type="PANTHER" id="PTHR42951:SF14">
    <property type="entry name" value="METALLO-BETA-LACTAMASE SUPERFAMILY PROTEIN"/>
    <property type="match status" value="1"/>
</dbReference>
<evidence type="ECO:0000259" key="2">
    <source>
        <dbReference type="SMART" id="SM00849"/>
    </source>
</evidence>
<evidence type="ECO:0000256" key="1">
    <source>
        <dbReference type="SAM" id="SignalP"/>
    </source>
</evidence>
<dbReference type="AlphaFoldDB" id="A0A2S9I8Z0"/>
<dbReference type="InterPro" id="IPR050855">
    <property type="entry name" value="NDM-1-like"/>
</dbReference>
<dbReference type="InterPro" id="IPR036866">
    <property type="entry name" value="RibonucZ/Hydroxyglut_hydro"/>
</dbReference>
<dbReference type="Proteomes" id="UP000239181">
    <property type="component" value="Unassembled WGS sequence"/>
</dbReference>
<dbReference type="Pfam" id="PF00753">
    <property type="entry name" value="Lactamase_B"/>
    <property type="match status" value="1"/>
</dbReference>
<feature type="chain" id="PRO_5015609440" evidence="1">
    <location>
        <begin position="20"/>
        <end position="290"/>
    </location>
</feature>
<accession>A0A2S9I8Z0</accession>
<organism evidence="3 4">
    <name type="scientific">Pantoea coffeiphila</name>
    <dbReference type="NCBI Taxonomy" id="1465635"/>
    <lineage>
        <taxon>Bacteria</taxon>
        <taxon>Pseudomonadati</taxon>
        <taxon>Pseudomonadota</taxon>
        <taxon>Gammaproteobacteria</taxon>
        <taxon>Enterobacterales</taxon>
        <taxon>Erwiniaceae</taxon>
        <taxon>Pantoea</taxon>
    </lineage>
</organism>
<dbReference type="CDD" id="cd07739">
    <property type="entry name" value="metallo-hydrolase-like_MBL-fold"/>
    <property type="match status" value="1"/>
</dbReference>
<dbReference type="Gene3D" id="3.60.15.10">
    <property type="entry name" value="Ribonuclease Z/Hydroxyacylglutathione hydrolase-like"/>
    <property type="match status" value="1"/>
</dbReference>
<comment type="caution">
    <text evidence="3">The sequence shown here is derived from an EMBL/GenBank/DDBJ whole genome shotgun (WGS) entry which is preliminary data.</text>
</comment>
<sequence>MKTRFALLLAFAASPSLYAAQSLNLDVYNPGENSIFAVSSEIITGPTEAVLIDAQFQRNDAEELVKRIKASGKRLTTIFISQSDPDYYFGLDTLHRAFPDAKIVATAPTVELIKQTKDGKLAFWGPKMADNAPQSLIVPEVIQGDSFKVDGETVEIKGLKGPQPHDSYLWVPALKTVLGGVVVSGNNIHVWLADAQSKAERTAWQQKLEDIKALRPVRVVPGHFLPGADESVASVNFTLRYLQTAEAELAKTKDSQAFIKAMKQHYPQLKDESSLELSAKVLKGEMKWPQ</sequence>
<gene>
    <name evidence="3" type="ORF">CQW29_17015</name>
</gene>
<protein>
    <submittedName>
        <fullName evidence="3">MBL fold metallo-hydrolase</fullName>
    </submittedName>
</protein>
<dbReference type="OrthoDB" id="8441428at2"/>
<name>A0A2S9I8Z0_9GAMM</name>
<keyword evidence="3" id="KW-0378">Hydrolase</keyword>
<keyword evidence="4" id="KW-1185">Reference proteome</keyword>
<dbReference type="SUPFAM" id="SSF56281">
    <property type="entry name" value="Metallo-hydrolase/oxidoreductase"/>
    <property type="match status" value="1"/>
</dbReference>